<keyword evidence="2" id="KW-1185">Reference proteome</keyword>
<organism evidence="1 2">
    <name type="scientific">Pluteus cervinus</name>
    <dbReference type="NCBI Taxonomy" id="181527"/>
    <lineage>
        <taxon>Eukaryota</taxon>
        <taxon>Fungi</taxon>
        <taxon>Dikarya</taxon>
        <taxon>Basidiomycota</taxon>
        <taxon>Agaricomycotina</taxon>
        <taxon>Agaricomycetes</taxon>
        <taxon>Agaricomycetidae</taxon>
        <taxon>Agaricales</taxon>
        <taxon>Pluteineae</taxon>
        <taxon>Pluteaceae</taxon>
        <taxon>Pluteus</taxon>
    </lineage>
</organism>
<accession>A0ACD3AYG1</accession>
<proteinExistence type="predicted"/>
<evidence type="ECO:0000313" key="1">
    <source>
        <dbReference type="EMBL" id="TFK70652.1"/>
    </source>
</evidence>
<name>A0ACD3AYG1_9AGAR</name>
<evidence type="ECO:0000313" key="2">
    <source>
        <dbReference type="Proteomes" id="UP000308600"/>
    </source>
</evidence>
<gene>
    <name evidence="1" type="ORF">BDN72DRAFT_524937</name>
</gene>
<protein>
    <submittedName>
        <fullName evidence="1">Uncharacterized protein</fullName>
    </submittedName>
</protein>
<reference evidence="1 2" key="1">
    <citation type="journal article" date="2019" name="Nat. Ecol. Evol.">
        <title>Megaphylogeny resolves global patterns of mushroom evolution.</title>
        <authorList>
            <person name="Varga T."/>
            <person name="Krizsan K."/>
            <person name="Foldi C."/>
            <person name="Dima B."/>
            <person name="Sanchez-Garcia M."/>
            <person name="Sanchez-Ramirez S."/>
            <person name="Szollosi G.J."/>
            <person name="Szarkandi J.G."/>
            <person name="Papp V."/>
            <person name="Albert L."/>
            <person name="Andreopoulos W."/>
            <person name="Angelini C."/>
            <person name="Antonin V."/>
            <person name="Barry K.W."/>
            <person name="Bougher N.L."/>
            <person name="Buchanan P."/>
            <person name="Buyck B."/>
            <person name="Bense V."/>
            <person name="Catcheside P."/>
            <person name="Chovatia M."/>
            <person name="Cooper J."/>
            <person name="Damon W."/>
            <person name="Desjardin D."/>
            <person name="Finy P."/>
            <person name="Geml J."/>
            <person name="Haridas S."/>
            <person name="Hughes K."/>
            <person name="Justo A."/>
            <person name="Karasinski D."/>
            <person name="Kautmanova I."/>
            <person name="Kiss B."/>
            <person name="Kocsube S."/>
            <person name="Kotiranta H."/>
            <person name="LaButti K.M."/>
            <person name="Lechner B.E."/>
            <person name="Liimatainen K."/>
            <person name="Lipzen A."/>
            <person name="Lukacs Z."/>
            <person name="Mihaltcheva S."/>
            <person name="Morgado L.N."/>
            <person name="Niskanen T."/>
            <person name="Noordeloos M.E."/>
            <person name="Ohm R.A."/>
            <person name="Ortiz-Santana B."/>
            <person name="Ovrebo C."/>
            <person name="Racz N."/>
            <person name="Riley R."/>
            <person name="Savchenko A."/>
            <person name="Shiryaev A."/>
            <person name="Soop K."/>
            <person name="Spirin V."/>
            <person name="Szebenyi C."/>
            <person name="Tomsovsky M."/>
            <person name="Tulloss R.E."/>
            <person name="Uehling J."/>
            <person name="Grigoriev I.V."/>
            <person name="Vagvolgyi C."/>
            <person name="Papp T."/>
            <person name="Martin F.M."/>
            <person name="Miettinen O."/>
            <person name="Hibbett D.S."/>
            <person name="Nagy L.G."/>
        </authorList>
    </citation>
    <scope>NUCLEOTIDE SEQUENCE [LARGE SCALE GENOMIC DNA]</scope>
    <source>
        <strain evidence="1 2">NL-1719</strain>
    </source>
</reference>
<sequence length="508" mass="56027">MPTAPATTTATQSEGRPVRSNRMQGGHAVQLQITGEAVSKPTRKPRKENTIPDATPTNPMAPPEPHIQTRRRRKAQPADSDDAHAEHDPPIASQPVRYNAKEGDRFGYRKPQASPPPSPSPPPPSSTPAPVSVKIGPPRRKLAPTPDIPQDNEEREDSGLSGTAPDHANGGAPDEAAIEGGDGEDEEDDDSGAAAQDEVEWVPLSSQGDMVIDEQSDDEDEAQARRNLLLTPAPFDISMDLEPFEEPMDHVPTKATPSRAKQTDTNKRRRNEDDVVDEVGADVVDEAGAEEPRTPPPHHVGLSDGDDSEDPEPVVLSYRERNRGSNLPRPTKKARKRSPSPLRHRTKPRDKKHRHSSHDSSKSRSKHSSQRHSSSRRSPSPISTDSSEDEGESKSKKRRDTQLKHYDPGWKKVLTTAKNYFRLHIAEERAFPDFEGGVSIGVKLLGKAVDEHNKKNTRVIAKAFNEDGMSRCVSCPLCAFFRLFPSCRFKKKAPPTDPLRVVLQKKHP</sequence>
<dbReference type="EMBL" id="ML208309">
    <property type="protein sequence ID" value="TFK70652.1"/>
    <property type="molecule type" value="Genomic_DNA"/>
</dbReference>
<dbReference type="Proteomes" id="UP000308600">
    <property type="component" value="Unassembled WGS sequence"/>
</dbReference>